<feature type="transmembrane region" description="Helical" evidence="15">
    <location>
        <begin position="12"/>
        <end position="30"/>
    </location>
</feature>
<dbReference type="AlphaFoldDB" id="V4PJR8"/>
<dbReference type="InterPro" id="IPR027304">
    <property type="entry name" value="Trigger_fact/SurA_dom_sf"/>
</dbReference>
<feature type="region of interest" description="Disordered" evidence="14">
    <location>
        <begin position="623"/>
        <end position="647"/>
    </location>
</feature>
<keyword evidence="4" id="KW-0997">Cell inner membrane</keyword>
<evidence type="ECO:0000256" key="1">
    <source>
        <dbReference type="ARBA" id="ARBA00004382"/>
    </source>
</evidence>
<dbReference type="eggNOG" id="COG0760">
    <property type="taxonomic scope" value="Bacteria"/>
</dbReference>
<dbReference type="Pfam" id="PF13145">
    <property type="entry name" value="Rotamase_2"/>
    <property type="match status" value="1"/>
</dbReference>
<evidence type="ECO:0000256" key="7">
    <source>
        <dbReference type="ARBA" id="ARBA00023136"/>
    </source>
</evidence>
<keyword evidence="5 15" id="KW-0812">Transmembrane</keyword>
<keyword evidence="8" id="KW-0143">Chaperone</keyword>
<dbReference type="GO" id="GO:0005886">
    <property type="term" value="C:plasma membrane"/>
    <property type="evidence" value="ECO:0007669"/>
    <property type="project" value="UniProtKB-SubCell"/>
</dbReference>
<proteinExistence type="inferred from homology"/>
<evidence type="ECO:0000313" key="17">
    <source>
        <dbReference type="EMBL" id="ESQ94202.1"/>
    </source>
</evidence>
<dbReference type="Pfam" id="PF13624">
    <property type="entry name" value="SurA_N_3"/>
    <property type="match status" value="1"/>
</dbReference>
<comment type="caution">
    <text evidence="17">The sequence shown here is derived from an EMBL/GenBank/DDBJ whole genome shotgun (WGS) entry which is preliminary data.</text>
</comment>
<dbReference type="Gene3D" id="3.10.50.40">
    <property type="match status" value="1"/>
</dbReference>
<dbReference type="STRING" id="1121022.GCA_000376105_00533"/>
<dbReference type="InterPro" id="IPR046357">
    <property type="entry name" value="PPIase_dom_sf"/>
</dbReference>
<evidence type="ECO:0000256" key="10">
    <source>
        <dbReference type="ARBA" id="ARBA00031484"/>
    </source>
</evidence>
<gene>
    <name evidence="17" type="ORF">ABENE_01460</name>
</gene>
<evidence type="ECO:0000256" key="15">
    <source>
        <dbReference type="SAM" id="Phobius"/>
    </source>
</evidence>
<dbReference type="InterPro" id="IPR052029">
    <property type="entry name" value="PpiD_chaperone"/>
</dbReference>
<accession>V4PJR8</accession>
<evidence type="ECO:0000256" key="3">
    <source>
        <dbReference type="ARBA" id="ARBA00022475"/>
    </source>
</evidence>
<evidence type="ECO:0000256" key="13">
    <source>
        <dbReference type="ARBA" id="ARBA00042775"/>
    </source>
</evidence>
<evidence type="ECO:0000256" key="9">
    <source>
        <dbReference type="ARBA" id="ARBA00030642"/>
    </source>
</evidence>
<dbReference type="InterPro" id="IPR000297">
    <property type="entry name" value="PPIase_PpiC"/>
</dbReference>
<evidence type="ECO:0000259" key="16">
    <source>
        <dbReference type="Pfam" id="PF13145"/>
    </source>
</evidence>
<dbReference type="SUPFAM" id="SSF109998">
    <property type="entry name" value="Triger factor/SurA peptide-binding domain-like"/>
    <property type="match status" value="1"/>
</dbReference>
<comment type="similarity">
    <text evidence="11">Belongs to the PpiD chaperone family.</text>
</comment>
<evidence type="ECO:0000256" key="8">
    <source>
        <dbReference type="ARBA" id="ARBA00023186"/>
    </source>
</evidence>
<evidence type="ECO:0000256" key="6">
    <source>
        <dbReference type="ARBA" id="ARBA00022989"/>
    </source>
</evidence>
<dbReference type="RefSeq" id="WP_018080204.1">
    <property type="nucleotide sequence ID" value="NZ_AQWM01000001.1"/>
</dbReference>
<evidence type="ECO:0000256" key="11">
    <source>
        <dbReference type="ARBA" id="ARBA00038408"/>
    </source>
</evidence>
<keyword evidence="7 15" id="KW-0472">Membrane</keyword>
<dbReference type="EMBL" id="AWGB01000004">
    <property type="protein sequence ID" value="ESQ94202.1"/>
    <property type="molecule type" value="Genomic_DNA"/>
</dbReference>
<reference evidence="17 18" key="1">
    <citation type="journal article" date="2014" name="Nature">
        <title>Sequential evolution of bacterial morphology by co-option of a developmental regulator.</title>
        <authorList>
            <person name="Jiang C."/>
            <person name="Brown P.J."/>
            <person name="Ducret A."/>
            <person name="Brun Y.V."/>
        </authorList>
    </citation>
    <scope>NUCLEOTIDE SEQUENCE [LARGE SCALE GENOMIC DNA]</scope>
    <source>
        <strain evidence="17 18">DSM 16100</strain>
    </source>
</reference>
<dbReference type="PANTHER" id="PTHR47529">
    <property type="entry name" value="PEPTIDYL-PROLYL CIS-TRANS ISOMERASE D"/>
    <property type="match status" value="1"/>
</dbReference>
<name>V4PJR8_9CAUL</name>
<keyword evidence="18" id="KW-1185">Reference proteome</keyword>
<keyword evidence="6 15" id="KW-1133">Transmembrane helix</keyword>
<protein>
    <recommendedName>
        <fullName evidence="2">Parvulin-like PPIase</fullName>
    </recommendedName>
    <alternativeName>
        <fullName evidence="9">Peptidyl-prolyl cis-trans isomerase plp</fullName>
    </alternativeName>
    <alternativeName>
        <fullName evidence="12">Periplasmic chaperone PpiD</fullName>
    </alternativeName>
    <alternativeName>
        <fullName evidence="13">Periplasmic folding chaperone</fullName>
    </alternativeName>
    <alternativeName>
        <fullName evidence="10">Rotamase plp</fullName>
    </alternativeName>
</protein>
<evidence type="ECO:0000256" key="5">
    <source>
        <dbReference type="ARBA" id="ARBA00022692"/>
    </source>
</evidence>
<evidence type="ECO:0000256" key="4">
    <source>
        <dbReference type="ARBA" id="ARBA00022519"/>
    </source>
</evidence>
<sequence length="647" mass="69632">MITAFREFTKSWFFKGLMVLLIASFAVFGLRDAFNKMGGNDVVTAGKREISSNDFKSRFEIIKENYPKENKGQTFTNEEYVAAGAHIRLLNQMADETAFAAWLDSLGIKPSAKMIVAEIGKIPAFFNSVTGRFDKDTYRQLLARNNMTEKSFEENMSDEIAGQQYLSAAVAGFKAPRIYAAAEAAVTLQNRDASLFVVNQSNIILPAPPTEADLNAFYTARLPQLQMPELRQASVVRFAVDNYKDIKVDEAAVRKLYDARLATLAAPETRSFVQVTAQNAGDANAIASALKAGKTPEDAAKANKGQVITYDLKPKTAVPDAKIGNAAFALKTGDVSGAIQGELGYAVIKMGEIKTGSTPSYDSVHAQLVQDYLKEEAANRVNKDSNAFSDAIRAGKNFDATAKELGLTVVKLEPMTADGQTNNPRANYGNYTTLVKAIYDLPSAGSASDVEELGEGQYFAVRLDAVKPAGAPPFAQIKNELAQYWMAEKVGAAIQTKASEASARLNKGESFAAVAASLKAPVRQFPGLSRATAQQSGLPNPVLGRVFAGKAGETFNAPINQMNIAIGRIDAVHQADVSSANMMSTAVRAQMTQSVQQDIATTNRTEARTLVKTATYPNTAELALGITPADPKADKKDDKKPAEKAKP</sequence>
<evidence type="ECO:0000256" key="2">
    <source>
        <dbReference type="ARBA" id="ARBA00018370"/>
    </source>
</evidence>
<evidence type="ECO:0000256" key="14">
    <source>
        <dbReference type="SAM" id="MobiDB-lite"/>
    </source>
</evidence>
<feature type="domain" description="PpiC" evidence="16">
    <location>
        <begin position="248"/>
        <end position="364"/>
    </location>
</feature>
<feature type="compositionally biased region" description="Basic and acidic residues" evidence="14">
    <location>
        <begin position="631"/>
        <end position="647"/>
    </location>
</feature>
<dbReference type="PATRIC" id="fig|1121022.4.peg.288"/>
<dbReference type="Proteomes" id="UP000017837">
    <property type="component" value="Unassembled WGS sequence"/>
</dbReference>
<dbReference type="PANTHER" id="PTHR47529:SF1">
    <property type="entry name" value="PERIPLASMIC CHAPERONE PPID"/>
    <property type="match status" value="1"/>
</dbReference>
<dbReference type="GO" id="GO:0003755">
    <property type="term" value="F:peptidyl-prolyl cis-trans isomerase activity"/>
    <property type="evidence" value="ECO:0007669"/>
    <property type="project" value="InterPro"/>
</dbReference>
<evidence type="ECO:0000256" key="12">
    <source>
        <dbReference type="ARBA" id="ARBA00040743"/>
    </source>
</evidence>
<keyword evidence="3" id="KW-1003">Cell membrane</keyword>
<comment type="subcellular location">
    <subcellularLocation>
        <location evidence="1">Cell inner membrane</location>
        <topology evidence="1">Single-pass type II membrane protein</topology>
        <orientation evidence="1">Periplasmic side</orientation>
    </subcellularLocation>
</comment>
<evidence type="ECO:0000313" key="18">
    <source>
        <dbReference type="Proteomes" id="UP000017837"/>
    </source>
</evidence>
<dbReference type="OrthoDB" id="9768393at2"/>
<organism evidence="17 18">
    <name type="scientific">Asticcacaulis benevestitus DSM 16100 = ATCC BAA-896</name>
    <dbReference type="NCBI Taxonomy" id="1121022"/>
    <lineage>
        <taxon>Bacteria</taxon>
        <taxon>Pseudomonadati</taxon>
        <taxon>Pseudomonadota</taxon>
        <taxon>Alphaproteobacteria</taxon>
        <taxon>Caulobacterales</taxon>
        <taxon>Caulobacteraceae</taxon>
        <taxon>Asticcacaulis</taxon>
    </lineage>
</organism>